<dbReference type="PANTHER" id="PTHR33452">
    <property type="entry name" value="OXIDOREDUCTASE CATD-RELATED"/>
    <property type="match status" value="1"/>
</dbReference>
<dbReference type="PANTHER" id="PTHR33452:SF1">
    <property type="entry name" value="INNER MEMBRANE PROTEIN YPHA-RELATED"/>
    <property type="match status" value="1"/>
</dbReference>
<evidence type="ECO:0000313" key="8">
    <source>
        <dbReference type="EMBL" id="PCI81401.1"/>
    </source>
</evidence>
<evidence type="ECO:0000256" key="2">
    <source>
        <dbReference type="ARBA" id="ARBA00006679"/>
    </source>
</evidence>
<dbReference type="Proteomes" id="UP000218767">
    <property type="component" value="Unassembled WGS sequence"/>
</dbReference>
<keyword evidence="5 7" id="KW-1133">Transmembrane helix</keyword>
<keyword evidence="6 7" id="KW-0472">Membrane</keyword>
<dbReference type="EMBL" id="NVUL01000005">
    <property type="protein sequence ID" value="PCI81401.1"/>
    <property type="molecule type" value="Genomic_DNA"/>
</dbReference>
<comment type="similarity">
    <text evidence="2">Belongs to the DoxX family.</text>
</comment>
<sequence>MLGKINSLFEGIAENSQEWTWTLFRMLSAAMFMTHGYGKLFGENPQPYMGGGMTSINIADLVSWPIPMEINALFIAGVVEFFGGLLILIGMWTHLAALLATLIMLMAYLTAHLAWFPTLNNGELAAMYFVAFLAIFSFGPGPYSADTWLSIRRQEKRKARMNANKH</sequence>
<evidence type="ECO:0000256" key="5">
    <source>
        <dbReference type="ARBA" id="ARBA00022989"/>
    </source>
</evidence>
<name>A0A2A4XGI7_9GAMM</name>
<organism evidence="8 9">
    <name type="scientific">SAR86 cluster bacterium</name>
    <dbReference type="NCBI Taxonomy" id="2030880"/>
    <lineage>
        <taxon>Bacteria</taxon>
        <taxon>Pseudomonadati</taxon>
        <taxon>Pseudomonadota</taxon>
        <taxon>Gammaproteobacteria</taxon>
        <taxon>SAR86 cluster</taxon>
    </lineage>
</organism>
<comment type="caution">
    <text evidence="8">The sequence shown here is derived from an EMBL/GenBank/DDBJ whole genome shotgun (WGS) entry which is preliminary data.</text>
</comment>
<evidence type="ECO:0000313" key="9">
    <source>
        <dbReference type="Proteomes" id="UP000218767"/>
    </source>
</evidence>
<evidence type="ECO:0000256" key="1">
    <source>
        <dbReference type="ARBA" id="ARBA00004651"/>
    </source>
</evidence>
<gene>
    <name evidence="8" type="ORF">COB20_01780</name>
</gene>
<feature type="transmembrane region" description="Helical" evidence="7">
    <location>
        <begin position="70"/>
        <end position="89"/>
    </location>
</feature>
<reference evidence="9" key="1">
    <citation type="submission" date="2017-08" db="EMBL/GenBank/DDBJ databases">
        <title>A dynamic microbial community with high functional redundancy inhabits the cold, oxic subseafloor aquifer.</title>
        <authorList>
            <person name="Tully B.J."/>
            <person name="Wheat C.G."/>
            <person name="Glazer B.T."/>
            <person name="Huber J.A."/>
        </authorList>
    </citation>
    <scope>NUCLEOTIDE SEQUENCE [LARGE SCALE GENOMIC DNA]</scope>
</reference>
<feature type="transmembrane region" description="Helical" evidence="7">
    <location>
        <begin position="96"/>
        <end position="115"/>
    </location>
</feature>
<evidence type="ECO:0008006" key="10">
    <source>
        <dbReference type="Google" id="ProtNLM"/>
    </source>
</evidence>
<dbReference type="GO" id="GO:0005886">
    <property type="term" value="C:plasma membrane"/>
    <property type="evidence" value="ECO:0007669"/>
    <property type="project" value="UniProtKB-SubCell"/>
</dbReference>
<evidence type="ECO:0000256" key="6">
    <source>
        <dbReference type="ARBA" id="ARBA00023136"/>
    </source>
</evidence>
<evidence type="ECO:0000256" key="4">
    <source>
        <dbReference type="ARBA" id="ARBA00022692"/>
    </source>
</evidence>
<evidence type="ECO:0000256" key="7">
    <source>
        <dbReference type="SAM" id="Phobius"/>
    </source>
</evidence>
<keyword evidence="4 7" id="KW-0812">Transmembrane</keyword>
<protein>
    <recommendedName>
        <fullName evidence="10">DoxX family protein</fullName>
    </recommendedName>
</protein>
<comment type="subcellular location">
    <subcellularLocation>
        <location evidence="1">Cell membrane</location>
        <topology evidence="1">Multi-pass membrane protein</topology>
    </subcellularLocation>
</comment>
<dbReference type="AlphaFoldDB" id="A0A2A4XGI7"/>
<dbReference type="InterPro" id="IPR032808">
    <property type="entry name" value="DoxX"/>
</dbReference>
<evidence type="ECO:0000256" key="3">
    <source>
        <dbReference type="ARBA" id="ARBA00022475"/>
    </source>
</evidence>
<proteinExistence type="inferred from homology"/>
<feature type="transmembrane region" description="Helical" evidence="7">
    <location>
        <begin position="127"/>
        <end position="151"/>
    </location>
</feature>
<accession>A0A2A4XGI7</accession>
<dbReference type="InterPro" id="IPR051907">
    <property type="entry name" value="DoxX-like_oxidoreductase"/>
</dbReference>
<keyword evidence="3" id="KW-1003">Cell membrane</keyword>
<dbReference type="Pfam" id="PF07681">
    <property type="entry name" value="DoxX"/>
    <property type="match status" value="1"/>
</dbReference>